<evidence type="ECO:0000259" key="2">
    <source>
        <dbReference type="Pfam" id="PF18007"/>
    </source>
</evidence>
<proteinExistence type="predicted"/>
<gene>
    <name evidence="3" type="ORF">I553_5872</name>
</gene>
<dbReference type="AlphaFoldDB" id="X7ZYD5"/>
<comment type="caution">
    <text evidence="3">The sequence shown here is derived from an EMBL/GenBank/DDBJ whole genome shotgun (WGS) entry which is preliminary data.</text>
</comment>
<evidence type="ECO:0000313" key="3">
    <source>
        <dbReference type="EMBL" id="EUA23718.1"/>
    </source>
</evidence>
<dbReference type="InterPro" id="IPR041458">
    <property type="entry name" value="Rv3651-like_N"/>
</dbReference>
<accession>X7ZYD5</accession>
<organism evidence="3">
    <name type="scientific">Mycobacterium xenopi 4042</name>
    <dbReference type="NCBI Taxonomy" id="1299334"/>
    <lineage>
        <taxon>Bacteria</taxon>
        <taxon>Bacillati</taxon>
        <taxon>Actinomycetota</taxon>
        <taxon>Actinomycetes</taxon>
        <taxon>Mycobacteriales</taxon>
        <taxon>Mycobacteriaceae</taxon>
        <taxon>Mycobacterium</taxon>
    </lineage>
</organism>
<reference evidence="3" key="1">
    <citation type="submission" date="2014-01" db="EMBL/GenBank/DDBJ databases">
        <authorList>
            <person name="Brown-Elliot B."/>
            <person name="Wallace R."/>
            <person name="Lenaerts A."/>
            <person name="Ordway D."/>
            <person name="DeGroote M.A."/>
            <person name="Parker T."/>
            <person name="Sizemore C."/>
            <person name="Tallon L.J."/>
            <person name="Sadzewicz L.K."/>
            <person name="Sengamalay N."/>
            <person name="Fraser C.M."/>
            <person name="Hine E."/>
            <person name="Shefchek K.A."/>
            <person name="Das S.P."/>
            <person name="Tettelin H."/>
        </authorList>
    </citation>
    <scope>NUCLEOTIDE SEQUENCE [LARGE SCALE GENOMIC DNA]</scope>
    <source>
        <strain evidence="3">4042</strain>
    </source>
</reference>
<evidence type="ECO:0000256" key="1">
    <source>
        <dbReference type="SAM" id="MobiDB-lite"/>
    </source>
</evidence>
<sequence>MPNLRHGATNGRTTRSVPNPDGFGRSSKIPGQHTARNSSTKVAGPQTCLDELNGADNRAGRRKVAGMGHDWLLVETLGKEPIVVAQGTQPRNLVPITAFLRRNPHLAAIRTAIAESIRTGRAGSKSKTRRLPD</sequence>
<name>X7ZYD5_MYCXE</name>
<feature type="region of interest" description="Disordered" evidence="1">
    <location>
        <begin position="1"/>
        <end position="48"/>
    </location>
</feature>
<dbReference type="Pfam" id="PF18007">
    <property type="entry name" value="Rv3651-like_N"/>
    <property type="match status" value="1"/>
</dbReference>
<feature type="domain" description="Rv3651-like N-terminal" evidence="2">
    <location>
        <begin position="70"/>
        <end position="124"/>
    </location>
</feature>
<protein>
    <recommendedName>
        <fullName evidence="2">Rv3651-like N-terminal domain-containing protein</fullName>
    </recommendedName>
</protein>
<dbReference type="EMBL" id="JAOB01000069">
    <property type="protein sequence ID" value="EUA23718.1"/>
    <property type="molecule type" value="Genomic_DNA"/>
</dbReference>
<dbReference type="PATRIC" id="fig|1299334.3.peg.7806"/>